<evidence type="ECO:0000313" key="4">
    <source>
        <dbReference type="Proteomes" id="UP000749010"/>
    </source>
</evidence>
<feature type="domain" description="Asparagine synthetase" evidence="2">
    <location>
        <begin position="43"/>
        <end position="108"/>
    </location>
</feature>
<sequence>MFCGNARYCRRLGPTSRCAATTTGKNRRLLPIALWIRPPNFIALFYEAVRIRAGDDIRSYSFLSGGMDSRAIVATLIKMGRHVESLNFSSSGSQDQYYAQQFAETTTSQCRLNYYSGGVFPNFSFLALAAKANLERGEHTPVDRPQLIWSGDGGSVGLGHVYMDERMLEFGDKGDIEGMVKHFFRRKRTSASTRHSHSTCSKEAAPNAAEKRLGRG</sequence>
<comment type="caution">
    <text evidence="3">The sequence shown here is derived from an EMBL/GenBank/DDBJ whole genome shotgun (WGS) entry which is preliminary data.</text>
</comment>
<name>A0ABX1TZI2_9PROT</name>
<organism evidence="3 4">
    <name type="scientific">Candidatus Accumulibacter phosphatis</name>
    <dbReference type="NCBI Taxonomy" id="327160"/>
    <lineage>
        <taxon>Bacteria</taxon>
        <taxon>Pseudomonadati</taxon>
        <taxon>Pseudomonadota</taxon>
        <taxon>Betaproteobacteria</taxon>
        <taxon>Candidatus Accumulibacter</taxon>
    </lineage>
</organism>
<dbReference type="InterPro" id="IPR014729">
    <property type="entry name" value="Rossmann-like_a/b/a_fold"/>
</dbReference>
<feature type="compositionally biased region" description="Basic residues" evidence="1">
    <location>
        <begin position="187"/>
        <end position="197"/>
    </location>
</feature>
<evidence type="ECO:0000259" key="2">
    <source>
        <dbReference type="Pfam" id="PF00733"/>
    </source>
</evidence>
<gene>
    <name evidence="3" type="ORF">E4Q23_14440</name>
</gene>
<dbReference type="Gene3D" id="3.40.50.620">
    <property type="entry name" value="HUPs"/>
    <property type="match status" value="1"/>
</dbReference>
<accession>A0ABX1TZI2</accession>
<dbReference type="EMBL" id="SPMY01000041">
    <property type="protein sequence ID" value="NMQ28850.1"/>
    <property type="molecule type" value="Genomic_DNA"/>
</dbReference>
<protein>
    <recommendedName>
        <fullName evidence="2">Asparagine synthetase domain-containing protein</fullName>
    </recommendedName>
</protein>
<feature type="region of interest" description="Disordered" evidence="1">
    <location>
        <begin position="187"/>
        <end position="216"/>
    </location>
</feature>
<dbReference type="Proteomes" id="UP000749010">
    <property type="component" value="Unassembled WGS sequence"/>
</dbReference>
<evidence type="ECO:0000256" key="1">
    <source>
        <dbReference type="SAM" id="MobiDB-lite"/>
    </source>
</evidence>
<dbReference type="SUPFAM" id="SSF52402">
    <property type="entry name" value="Adenine nucleotide alpha hydrolases-like"/>
    <property type="match status" value="1"/>
</dbReference>
<evidence type="ECO:0000313" key="3">
    <source>
        <dbReference type="EMBL" id="NMQ28850.1"/>
    </source>
</evidence>
<reference evidence="3 4" key="1">
    <citation type="submission" date="2019-03" db="EMBL/GenBank/DDBJ databases">
        <title>Metabolic reconstructions from genomes of highly enriched 'Candidatus Accumulibacter' and 'Candidatus Competibacter' bioreactor populations.</title>
        <authorList>
            <person name="Annavajhala M.K."/>
            <person name="Welles L."/>
            <person name="Abbas B."/>
            <person name="Sorokin D."/>
            <person name="Park H."/>
            <person name="Van Loosdrecht M."/>
            <person name="Chandran K."/>
        </authorList>
    </citation>
    <scope>NUCLEOTIDE SEQUENCE [LARGE SCALE GENOMIC DNA]</scope>
    <source>
        <strain evidence="3 4">SBR_S</strain>
    </source>
</reference>
<dbReference type="Pfam" id="PF00733">
    <property type="entry name" value="Asn_synthase"/>
    <property type="match status" value="1"/>
</dbReference>
<proteinExistence type="predicted"/>
<dbReference type="InterPro" id="IPR001962">
    <property type="entry name" value="Asn_synthase"/>
</dbReference>
<keyword evidence="4" id="KW-1185">Reference proteome</keyword>